<dbReference type="Pfam" id="PF07899">
    <property type="entry name" value="Frigida"/>
    <property type="match status" value="1"/>
</dbReference>
<keyword evidence="3 4" id="KW-0287">Flowering</keyword>
<feature type="signal peptide" evidence="6">
    <location>
        <begin position="1"/>
        <end position="29"/>
    </location>
</feature>
<keyword evidence="6" id="KW-0732">Signal</keyword>
<feature type="region of interest" description="Disordered" evidence="5">
    <location>
        <begin position="36"/>
        <end position="55"/>
    </location>
</feature>
<evidence type="ECO:0000256" key="3">
    <source>
        <dbReference type="ARBA" id="ARBA00023089"/>
    </source>
</evidence>
<evidence type="ECO:0000256" key="6">
    <source>
        <dbReference type="SAM" id="SignalP"/>
    </source>
</evidence>
<gene>
    <name evidence="7" type="ORF">B296_00006428</name>
</gene>
<accession>A0A427B764</accession>
<dbReference type="PANTHER" id="PTHR31791:SF10">
    <property type="entry name" value="FRIGIDA-LIKE PROTEIN"/>
    <property type="match status" value="1"/>
</dbReference>
<evidence type="ECO:0000256" key="4">
    <source>
        <dbReference type="RuleBase" id="RU364012"/>
    </source>
</evidence>
<evidence type="ECO:0000256" key="1">
    <source>
        <dbReference type="ARBA" id="ARBA00008956"/>
    </source>
</evidence>
<dbReference type="Proteomes" id="UP000287651">
    <property type="component" value="Unassembled WGS sequence"/>
</dbReference>
<evidence type="ECO:0000313" key="7">
    <source>
        <dbReference type="EMBL" id="RRT84322.1"/>
    </source>
</evidence>
<evidence type="ECO:0000313" key="8">
    <source>
        <dbReference type="Proteomes" id="UP000287651"/>
    </source>
</evidence>
<keyword evidence="2 4" id="KW-0221">Differentiation</keyword>
<dbReference type="PANTHER" id="PTHR31791">
    <property type="entry name" value="FRIGIDA-LIKE PROTEIN 3-RELATED"/>
    <property type="match status" value="1"/>
</dbReference>
<feature type="compositionally biased region" description="Pro residues" evidence="5">
    <location>
        <begin position="46"/>
        <end position="55"/>
    </location>
</feature>
<dbReference type="AlphaFoldDB" id="A0A427B764"/>
<protein>
    <recommendedName>
        <fullName evidence="4">FRIGIDA-like protein</fullName>
    </recommendedName>
</protein>
<evidence type="ECO:0000256" key="2">
    <source>
        <dbReference type="ARBA" id="ARBA00022782"/>
    </source>
</evidence>
<dbReference type="GO" id="GO:0009908">
    <property type="term" value="P:flower development"/>
    <property type="evidence" value="ECO:0007669"/>
    <property type="project" value="UniProtKB-KW"/>
</dbReference>
<keyword evidence="4" id="KW-0217">Developmental protein</keyword>
<feature type="region of interest" description="Disordered" evidence="5">
    <location>
        <begin position="406"/>
        <end position="444"/>
    </location>
</feature>
<name>A0A427B764_ENSVE</name>
<organism evidence="7 8">
    <name type="scientific">Ensete ventricosum</name>
    <name type="common">Abyssinian banana</name>
    <name type="synonym">Musa ensete</name>
    <dbReference type="NCBI Taxonomy" id="4639"/>
    <lineage>
        <taxon>Eukaryota</taxon>
        <taxon>Viridiplantae</taxon>
        <taxon>Streptophyta</taxon>
        <taxon>Embryophyta</taxon>
        <taxon>Tracheophyta</taxon>
        <taxon>Spermatophyta</taxon>
        <taxon>Magnoliopsida</taxon>
        <taxon>Liliopsida</taxon>
        <taxon>Zingiberales</taxon>
        <taxon>Musaceae</taxon>
        <taxon>Ensete</taxon>
    </lineage>
</organism>
<sequence length="532" mass="57759">MARGSVKLWWQARSGPLLMLRSTLMLTLGRNPPKPSSFLGSQWNPSPNPAPPGDKPSPFSLSTFLVFTALMAAAEESPADDRVQKFLDDLESQHALLSNCTLLWKSLAEHFSSLRQALALRSQSLDAHLQDLESNTQKSLDSLALRDSSLPDRESAAAAALHERRDAALAEIQRSDVPSADLRGLLRWYARRMDSPGLWRFVVSRRKDLHALRREVPDAVAASLDPARLVVDASEDFLNHHADDGGADRNWALGMLLRSLLISEGGKAPEVAESMREKAASVAEAWKEKFSTKEEGGEGGGGTMGGSEAQIFLQMVVAFGLRSRFEEGFLKKLVLEHASRKDMAKLAASLGLGEQLAGKEESSNMEINALKSIIKCVETCKLGSKFNVDGLKKRLAEMEKIKADRKRSAVANKPQGKRLRSAAGATPILRPAKAARGPNKPYTPYGQNPAAVSQIPAARHVYSYPGQGGFDGLASAQYGAPRSQSPATVPHQYYAHDDMGALRAGMYHGGPSITYGGYDYTAPAPTQQSRPH</sequence>
<comment type="similarity">
    <text evidence="1 4">Belongs to the Frigida family.</text>
</comment>
<reference evidence="7 8" key="1">
    <citation type="journal article" date="2014" name="Agronomy (Basel)">
        <title>A Draft Genome Sequence for Ensete ventricosum, the Drought-Tolerant Tree Against Hunger.</title>
        <authorList>
            <person name="Harrison J."/>
            <person name="Moore K.A."/>
            <person name="Paszkiewicz K."/>
            <person name="Jones T."/>
            <person name="Grant M."/>
            <person name="Ambacheew D."/>
            <person name="Muzemil S."/>
            <person name="Studholme D.J."/>
        </authorList>
    </citation>
    <scope>NUCLEOTIDE SEQUENCE [LARGE SCALE GENOMIC DNA]</scope>
</reference>
<evidence type="ECO:0000256" key="5">
    <source>
        <dbReference type="SAM" id="MobiDB-lite"/>
    </source>
</evidence>
<comment type="caution">
    <text evidence="7">The sequence shown here is derived from an EMBL/GenBank/DDBJ whole genome shotgun (WGS) entry which is preliminary data.</text>
</comment>
<dbReference type="InterPro" id="IPR012474">
    <property type="entry name" value="Frigida"/>
</dbReference>
<proteinExistence type="inferred from homology"/>
<feature type="chain" id="PRO_5019431695" description="FRIGIDA-like protein" evidence="6">
    <location>
        <begin position="30"/>
        <end position="532"/>
    </location>
</feature>
<dbReference type="EMBL" id="AMZH03000327">
    <property type="protein sequence ID" value="RRT84322.1"/>
    <property type="molecule type" value="Genomic_DNA"/>
</dbReference>
<dbReference type="GO" id="GO:0030154">
    <property type="term" value="P:cell differentiation"/>
    <property type="evidence" value="ECO:0007669"/>
    <property type="project" value="UniProtKB-KW"/>
</dbReference>